<sequence length="92" mass="10212">VVRSEFETVPLVPSTFSRSSSPFIFSFSLVSSESSLLDFVIFLKVYREHLLEHSNCSKHLSISIPFGSASTTNSLTVYFPSNILSFDVISTV</sequence>
<reference evidence="1" key="1">
    <citation type="submission" date="2023-03" db="EMBL/GenBank/DDBJ databases">
        <authorList>
            <person name="Steffen K."/>
            <person name="Cardenas P."/>
        </authorList>
    </citation>
    <scope>NUCLEOTIDE SEQUENCE</scope>
</reference>
<feature type="non-terminal residue" evidence="1">
    <location>
        <position position="92"/>
    </location>
</feature>
<comment type="caution">
    <text evidence="1">The sequence shown here is derived from an EMBL/GenBank/DDBJ whole genome shotgun (WGS) entry which is preliminary data.</text>
</comment>
<gene>
    <name evidence="1" type="ORF">GBAR_LOCUS19491</name>
</gene>
<protein>
    <submittedName>
        <fullName evidence="1">Uncharacterized protein</fullName>
    </submittedName>
</protein>
<organism evidence="1 2">
    <name type="scientific">Geodia barretti</name>
    <name type="common">Barrett's horny sponge</name>
    <dbReference type="NCBI Taxonomy" id="519541"/>
    <lineage>
        <taxon>Eukaryota</taxon>
        <taxon>Metazoa</taxon>
        <taxon>Porifera</taxon>
        <taxon>Demospongiae</taxon>
        <taxon>Heteroscleromorpha</taxon>
        <taxon>Tetractinellida</taxon>
        <taxon>Astrophorina</taxon>
        <taxon>Geodiidae</taxon>
        <taxon>Geodia</taxon>
    </lineage>
</organism>
<dbReference type="AlphaFoldDB" id="A0AA35WUU5"/>
<name>A0AA35WUU5_GEOBA</name>
<dbReference type="EMBL" id="CASHTH010002749">
    <property type="protein sequence ID" value="CAI8034658.1"/>
    <property type="molecule type" value="Genomic_DNA"/>
</dbReference>
<evidence type="ECO:0000313" key="2">
    <source>
        <dbReference type="Proteomes" id="UP001174909"/>
    </source>
</evidence>
<proteinExistence type="predicted"/>
<evidence type="ECO:0000313" key="1">
    <source>
        <dbReference type="EMBL" id="CAI8034658.1"/>
    </source>
</evidence>
<accession>A0AA35WUU5</accession>
<keyword evidence="2" id="KW-1185">Reference proteome</keyword>
<dbReference type="Proteomes" id="UP001174909">
    <property type="component" value="Unassembled WGS sequence"/>
</dbReference>